<evidence type="ECO:0000313" key="1">
    <source>
        <dbReference type="EMBL" id="UXA66433.1"/>
    </source>
</evidence>
<evidence type="ECO:0000313" key="2">
    <source>
        <dbReference type="Proteomes" id="UP001058381"/>
    </source>
</evidence>
<name>A0A9Q9MSG8_9XANT</name>
<reference evidence="1" key="1">
    <citation type="submission" date="2022-04" db="EMBL/GenBank/DDBJ databases">
        <title>Xanthomonas prunicola pv. tritici, a pathogen causing a previously unreported foliar disease of wheat.</title>
        <authorList>
            <person name="Clavijo F."/>
            <person name="Curland R.D."/>
            <person name="Dill-Macky R."/>
            <person name="Pereyra S."/>
            <person name="Roman-Reyna V."/>
            <person name="Siri M.I."/>
        </authorList>
    </citation>
    <scope>NUCLEOTIDE SEQUENCE</scope>
    <source>
        <strain evidence="1">CIX249</strain>
    </source>
</reference>
<proteinExistence type="predicted"/>
<dbReference type="EMBL" id="CP096142">
    <property type="protein sequence ID" value="UXA66433.1"/>
    <property type="molecule type" value="Genomic_DNA"/>
</dbReference>
<dbReference type="AlphaFoldDB" id="A0A9Q9MSG8"/>
<accession>A0A9Q9MSG8</accession>
<organism evidence="1 2">
    <name type="scientific">Xanthomonas prunicola</name>
    <dbReference type="NCBI Taxonomy" id="2053930"/>
    <lineage>
        <taxon>Bacteria</taxon>
        <taxon>Pseudomonadati</taxon>
        <taxon>Pseudomonadota</taxon>
        <taxon>Gammaproteobacteria</taxon>
        <taxon>Lysobacterales</taxon>
        <taxon>Lysobacteraceae</taxon>
        <taxon>Xanthomonas</taxon>
    </lineage>
</organism>
<gene>
    <name evidence="1" type="ORF">M0D43_05265</name>
</gene>
<dbReference type="GeneID" id="75150740"/>
<protein>
    <submittedName>
        <fullName evidence="1">Uncharacterized protein</fullName>
    </submittedName>
</protein>
<sequence length="66" mass="7028">MERHACVGVDGARSGWIAVWEADDALAFAYYATVAESAQRITAGTAGSLPTVVERGTCGLRMAIYY</sequence>
<dbReference type="RefSeq" id="WP_252163824.1">
    <property type="nucleotide sequence ID" value="NZ_CP094827.1"/>
</dbReference>
<dbReference type="Proteomes" id="UP001058381">
    <property type="component" value="Chromosome"/>
</dbReference>